<organism evidence="2 3">
    <name type="scientific">Labilithrix luteola</name>
    <dbReference type="NCBI Taxonomy" id="1391654"/>
    <lineage>
        <taxon>Bacteria</taxon>
        <taxon>Pseudomonadati</taxon>
        <taxon>Myxococcota</taxon>
        <taxon>Polyangia</taxon>
        <taxon>Polyangiales</taxon>
        <taxon>Labilitrichaceae</taxon>
        <taxon>Labilithrix</taxon>
    </lineage>
</organism>
<name>A0A0K1Q9S0_9BACT</name>
<dbReference type="Pfam" id="PF07963">
    <property type="entry name" value="N_methyl"/>
    <property type="match status" value="1"/>
</dbReference>
<dbReference type="EMBL" id="CP012333">
    <property type="protein sequence ID" value="AKV02160.1"/>
    <property type="molecule type" value="Genomic_DNA"/>
</dbReference>
<feature type="transmembrane region" description="Helical" evidence="1">
    <location>
        <begin position="12"/>
        <end position="34"/>
    </location>
</feature>
<dbReference type="KEGG" id="llu:AKJ09_08823"/>
<dbReference type="AlphaFoldDB" id="A0A0K1Q9S0"/>
<dbReference type="InterPro" id="IPR045584">
    <property type="entry name" value="Pilin-like"/>
</dbReference>
<dbReference type="OrthoDB" id="5509808at2"/>
<dbReference type="PROSITE" id="PS00409">
    <property type="entry name" value="PROKAR_NTER_METHYL"/>
    <property type="match status" value="1"/>
</dbReference>
<keyword evidence="3" id="KW-1185">Reference proteome</keyword>
<protein>
    <recommendedName>
        <fullName evidence="4">Type IV pilin PilA</fullName>
    </recommendedName>
</protein>
<keyword evidence="1" id="KW-0812">Transmembrane</keyword>
<reference evidence="2 3" key="1">
    <citation type="submission" date="2015-08" db="EMBL/GenBank/DDBJ databases">
        <authorList>
            <person name="Babu N.S."/>
            <person name="Beckwith C.J."/>
            <person name="Beseler K.G."/>
            <person name="Brison A."/>
            <person name="Carone J.V."/>
            <person name="Caskin T.P."/>
            <person name="Diamond M."/>
            <person name="Durham M.E."/>
            <person name="Foxe J.M."/>
            <person name="Go M."/>
            <person name="Henderson B.A."/>
            <person name="Jones I.B."/>
            <person name="McGettigan J.A."/>
            <person name="Micheletti S.J."/>
            <person name="Nasrallah M.E."/>
            <person name="Ortiz D."/>
            <person name="Piller C.R."/>
            <person name="Privatt S.R."/>
            <person name="Schneider S.L."/>
            <person name="Sharp S."/>
            <person name="Smith T.C."/>
            <person name="Stanton J.D."/>
            <person name="Ullery H.E."/>
            <person name="Wilson R.J."/>
            <person name="Serrano M.G."/>
            <person name="Buck G."/>
            <person name="Lee V."/>
            <person name="Wang Y."/>
            <person name="Carvalho R."/>
            <person name="Voegtly L."/>
            <person name="Shi R."/>
            <person name="Duckworth R."/>
            <person name="Johnson A."/>
            <person name="Loviza R."/>
            <person name="Walstead R."/>
            <person name="Shah Z."/>
            <person name="Kiflezghi M."/>
            <person name="Wade K."/>
            <person name="Ball S.L."/>
            <person name="Bradley K.W."/>
            <person name="Asai D.J."/>
            <person name="Bowman C.A."/>
            <person name="Russell D.A."/>
            <person name="Pope W.H."/>
            <person name="Jacobs-Sera D."/>
            <person name="Hendrix R.W."/>
            <person name="Hatfull G.F."/>
        </authorList>
    </citation>
    <scope>NUCLEOTIDE SEQUENCE [LARGE SCALE GENOMIC DNA]</scope>
    <source>
        <strain evidence="2 3">DSM 27648</strain>
    </source>
</reference>
<accession>A0A0K1Q9S0</accession>
<evidence type="ECO:0008006" key="4">
    <source>
        <dbReference type="Google" id="ProtNLM"/>
    </source>
</evidence>
<keyword evidence="1" id="KW-1133">Transmembrane helix</keyword>
<evidence type="ECO:0000313" key="3">
    <source>
        <dbReference type="Proteomes" id="UP000064967"/>
    </source>
</evidence>
<dbReference type="SUPFAM" id="SSF54523">
    <property type="entry name" value="Pili subunits"/>
    <property type="match status" value="1"/>
</dbReference>
<dbReference type="Proteomes" id="UP000064967">
    <property type="component" value="Chromosome"/>
</dbReference>
<dbReference type="NCBIfam" id="TIGR02532">
    <property type="entry name" value="IV_pilin_GFxxxE"/>
    <property type="match status" value="1"/>
</dbReference>
<dbReference type="STRING" id="1391654.AKJ09_08823"/>
<evidence type="ECO:0000256" key="1">
    <source>
        <dbReference type="SAM" id="Phobius"/>
    </source>
</evidence>
<dbReference type="RefSeq" id="WP_146653117.1">
    <property type="nucleotide sequence ID" value="NZ_CP012333.1"/>
</dbReference>
<evidence type="ECO:0000313" key="2">
    <source>
        <dbReference type="EMBL" id="AKV02160.1"/>
    </source>
</evidence>
<dbReference type="Gene3D" id="3.30.700.10">
    <property type="entry name" value="Glycoprotein, Type 4 Pilin"/>
    <property type="match status" value="1"/>
</dbReference>
<keyword evidence="1" id="KW-0472">Membrane</keyword>
<sequence length="195" mass="20490">MSIRSRLKRGFTLVELMIVVAIVGVLAVLAVYGVRKYIANAKTAEAKNSLGQMGKDAVTAFEGERMNAKVLAVGTATDVVRSTCGDSANKVPATAGLIKGQKYQSTKADWSNPADVKAAAGFPCLKFEMTAPQYYMYDYKGGGPNGTATEAAQISATAEGDLNGDGVLSTFTVLGQIQEGRLTMAPAIQEVSPEE</sequence>
<dbReference type="InterPro" id="IPR012902">
    <property type="entry name" value="N_methyl_site"/>
</dbReference>
<gene>
    <name evidence="2" type="ORF">AKJ09_08823</name>
</gene>
<proteinExistence type="predicted"/>